<feature type="chain" id="PRO_5047319613" description="HYDIN/VesB/CFA65-like Ig-like domain-containing protein" evidence="6">
    <location>
        <begin position="46"/>
        <end position="284"/>
    </location>
</feature>
<evidence type="ECO:0000256" key="4">
    <source>
        <dbReference type="ARBA" id="ARBA00023069"/>
    </source>
</evidence>
<proteinExistence type="predicted"/>
<keyword evidence="5" id="KW-0966">Cell projection</keyword>
<comment type="caution">
    <text evidence="8">The sequence shown here is derived from an EMBL/GenBank/DDBJ whole genome shotgun (WGS) entry which is preliminary data.</text>
</comment>
<dbReference type="Gene3D" id="2.60.40.10">
    <property type="entry name" value="Immunoglobulins"/>
    <property type="match status" value="2"/>
</dbReference>
<dbReference type="InterPro" id="IPR013783">
    <property type="entry name" value="Ig-like_fold"/>
</dbReference>
<dbReference type="NCBIfam" id="NF012200">
    <property type="entry name" value="choice_anch_D"/>
    <property type="match status" value="1"/>
</dbReference>
<feature type="domain" description="HYDIN/VesB/CFA65-like Ig-like" evidence="7">
    <location>
        <begin position="165"/>
        <end position="262"/>
    </location>
</feature>
<keyword evidence="9" id="KW-1185">Reference proteome</keyword>
<dbReference type="Pfam" id="PF07610">
    <property type="entry name" value="DUF1573"/>
    <property type="match status" value="1"/>
</dbReference>
<evidence type="ECO:0000256" key="5">
    <source>
        <dbReference type="ARBA" id="ARBA00023273"/>
    </source>
</evidence>
<comment type="subcellular location">
    <subcellularLocation>
        <location evidence="1">Cell projection</location>
        <location evidence="1">Cilium</location>
    </subcellularLocation>
    <subcellularLocation>
        <location evidence="2">Cytoplasm</location>
    </subcellularLocation>
</comment>
<name>A0ABP8IYD2_9BACT</name>
<evidence type="ECO:0000256" key="2">
    <source>
        <dbReference type="ARBA" id="ARBA00004496"/>
    </source>
</evidence>
<keyword evidence="6" id="KW-0732">Signal</keyword>
<evidence type="ECO:0000256" key="1">
    <source>
        <dbReference type="ARBA" id="ARBA00004138"/>
    </source>
</evidence>
<dbReference type="InterPro" id="IPR011467">
    <property type="entry name" value="DUF1573"/>
</dbReference>
<organism evidence="8 9">
    <name type="scientific">Hymenobacter koreensis</name>
    <dbReference type="NCBI Taxonomy" id="1084523"/>
    <lineage>
        <taxon>Bacteria</taxon>
        <taxon>Pseudomonadati</taxon>
        <taxon>Bacteroidota</taxon>
        <taxon>Cytophagia</taxon>
        <taxon>Cytophagales</taxon>
        <taxon>Hymenobacteraceae</taxon>
        <taxon>Hymenobacter</taxon>
    </lineage>
</organism>
<dbReference type="InterPro" id="IPR053879">
    <property type="entry name" value="HYDIN_VesB_CFA65-like_Ig"/>
</dbReference>
<sequence>MSPVVCHSLSCFTSYHPQPMITISTLVRRGFVLAAFSLACLSAQAQGVLNFEKKDHDFSNVVEGSVATYEFKFKNTGNQPVVIANVQASCGCTTPDWTKTPVLPGKSGFIRASYNSAGRPGQFNKTVTVTSNAKETSTMLTIKGTVLTKDEMRPKYTEAELAKSPKMVLDRAAHDFGKFESGQTPTARFTVKNTGKSPLELTSVTSNCYCVSFKTAPKAIAPGQSATVELQYAQRQLGQTTETVTLHSNDITGPDAKVTLKATVVQSLSQQSMLKEGGAAVPFK</sequence>
<feature type="signal peptide" evidence="6">
    <location>
        <begin position="1"/>
        <end position="45"/>
    </location>
</feature>
<reference evidence="9" key="1">
    <citation type="journal article" date="2019" name="Int. J. Syst. Evol. Microbiol.">
        <title>The Global Catalogue of Microorganisms (GCM) 10K type strain sequencing project: providing services to taxonomists for standard genome sequencing and annotation.</title>
        <authorList>
            <consortium name="The Broad Institute Genomics Platform"/>
            <consortium name="The Broad Institute Genome Sequencing Center for Infectious Disease"/>
            <person name="Wu L."/>
            <person name="Ma J."/>
        </authorList>
    </citation>
    <scope>NUCLEOTIDE SEQUENCE [LARGE SCALE GENOMIC DNA]</scope>
    <source>
        <strain evidence="9">JCM 17924</strain>
    </source>
</reference>
<keyword evidence="4" id="KW-0969">Cilium</keyword>
<dbReference type="PANTHER" id="PTHR37833:SF1">
    <property type="entry name" value="SIGNAL PEPTIDE PROTEIN"/>
    <property type="match status" value="1"/>
</dbReference>
<dbReference type="EMBL" id="BAABHA010000004">
    <property type="protein sequence ID" value="GAA4380273.1"/>
    <property type="molecule type" value="Genomic_DNA"/>
</dbReference>
<protein>
    <recommendedName>
        <fullName evidence="7">HYDIN/VesB/CFA65-like Ig-like domain-containing protein</fullName>
    </recommendedName>
</protein>
<keyword evidence="3" id="KW-0963">Cytoplasm</keyword>
<evidence type="ECO:0000256" key="6">
    <source>
        <dbReference type="SAM" id="SignalP"/>
    </source>
</evidence>
<evidence type="ECO:0000259" key="7">
    <source>
        <dbReference type="Pfam" id="PF22544"/>
    </source>
</evidence>
<dbReference type="PANTHER" id="PTHR37833">
    <property type="entry name" value="LIPOPROTEIN-RELATED"/>
    <property type="match status" value="1"/>
</dbReference>
<evidence type="ECO:0000313" key="8">
    <source>
        <dbReference type="EMBL" id="GAA4380273.1"/>
    </source>
</evidence>
<gene>
    <name evidence="8" type="ORF">GCM10023186_18420</name>
</gene>
<dbReference type="Pfam" id="PF22544">
    <property type="entry name" value="HYDIN_VesB_CFA65-like_Ig"/>
    <property type="match status" value="1"/>
</dbReference>
<accession>A0ABP8IYD2</accession>
<evidence type="ECO:0000256" key="3">
    <source>
        <dbReference type="ARBA" id="ARBA00022490"/>
    </source>
</evidence>
<dbReference type="Proteomes" id="UP001500454">
    <property type="component" value="Unassembled WGS sequence"/>
</dbReference>
<evidence type="ECO:0000313" key="9">
    <source>
        <dbReference type="Proteomes" id="UP001500454"/>
    </source>
</evidence>